<dbReference type="EMBL" id="KZ995066">
    <property type="protein sequence ID" value="RKO91444.1"/>
    <property type="molecule type" value="Genomic_DNA"/>
</dbReference>
<dbReference type="OrthoDB" id="2183975at2759"/>
<dbReference type="AlphaFoldDB" id="A0A4P9WFN1"/>
<feature type="region of interest" description="Disordered" evidence="1">
    <location>
        <begin position="98"/>
        <end position="117"/>
    </location>
</feature>
<name>A0A4P9WFN1_9FUNG</name>
<proteinExistence type="predicted"/>
<evidence type="ECO:0000313" key="3">
    <source>
        <dbReference type="Proteomes" id="UP000269721"/>
    </source>
</evidence>
<protein>
    <submittedName>
        <fullName evidence="2">Uncharacterized protein</fullName>
    </submittedName>
</protein>
<gene>
    <name evidence="2" type="ORF">BDK51DRAFT_43080</name>
</gene>
<dbReference type="Proteomes" id="UP000269721">
    <property type="component" value="Unassembled WGS sequence"/>
</dbReference>
<sequence length="218" mass="24018">MDKTLDDASFCVSSRNSMQSESARRTVISLYLSYALHTVEPEGKFLTIAEEINIDVIKKVEYGVISETLQYNGPDDFPVGHSRHPRYTTKDTPCDAALLSSKRSAEPRSKRRSASDGERWGFGYSCPKGTGKSVRVRKSDAIEGRLKPGFDKKGCERVFNQVVGLVSRAFRLTPRNSLADLSETGDYSEEEADGGEDDADADPSLINSVVDPLSSLRL</sequence>
<accession>A0A4P9WFN1</accession>
<evidence type="ECO:0000256" key="1">
    <source>
        <dbReference type="SAM" id="MobiDB-lite"/>
    </source>
</evidence>
<feature type="compositionally biased region" description="Basic and acidic residues" evidence="1">
    <location>
        <begin position="103"/>
        <end position="117"/>
    </location>
</feature>
<reference evidence="3" key="1">
    <citation type="journal article" date="2018" name="Nat. Microbiol.">
        <title>Leveraging single-cell genomics to expand the fungal tree of life.</title>
        <authorList>
            <person name="Ahrendt S.R."/>
            <person name="Quandt C.A."/>
            <person name="Ciobanu D."/>
            <person name="Clum A."/>
            <person name="Salamov A."/>
            <person name="Andreopoulos B."/>
            <person name="Cheng J.F."/>
            <person name="Woyke T."/>
            <person name="Pelin A."/>
            <person name="Henrissat B."/>
            <person name="Reynolds N.K."/>
            <person name="Benny G.L."/>
            <person name="Smith M.E."/>
            <person name="James T.Y."/>
            <person name="Grigoriev I.V."/>
        </authorList>
    </citation>
    <scope>NUCLEOTIDE SEQUENCE [LARGE SCALE GENOMIC DNA]</scope>
</reference>
<organism evidence="2 3">
    <name type="scientific">Blyttiomyces helicus</name>
    <dbReference type="NCBI Taxonomy" id="388810"/>
    <lineage>
        <taxon>Eukaryota</taxon>
        <taxon>Fungi</taxon>
        <taxon>Fungi incertae sedis</taxon>
        <taxon>Chytridiomycota</taxon>
        <taxon>Chytridiomycota incertae sedis</taxon>
        <taxon>Chytridiomycetes</taxon>
        <taxon>Chytridiomycetes incertae sedis</taxon>
        <taxon>Blyttiomyces</taxon>
    </lineage>
</organism>
<feature type="compositionally biased region" description="Acidic residues" evidence="1">
    <location>
        <begin position="186"/>
        <end position="201"/>
    </location>
</feature>
<evidence type="ECO:0000313" key="2">
    <source>
        <dbReference type="EMBL" id="RKO91444.1"/>
    </source>
</evidence>
<feature type="region of interest" description="Disordered" evidence="1">
    <location>
        <begin position="178"/>
        <end position="218"/>
    </location>
</feature>
<keyword evidence="3" id="KW-1185">Reference proteome</keyword>